<organism evidence="2 3">
    <name type="scientific">Friedmanniomyces endolithicus</name>
    <dbReference type="NCBI Taxonomy" id="329885"/>
    <lineage>
        <taxon>Eukaryota</taxon>
        <taxon>Fungi</taxon>
        <taxon>Dikarya</taxon>
        <taxon>Ascomycota</taxon>
        <taxon>Pezizomycotina</taxon>
        <taxon>Dothideomycetes</taxon>
        <taxon>Dothideomycetidae</taxon>
        <taxon>Mycosphaerellales</taxon>
        <taxon>Teratosphaeriaceae</taxon>
        <taxon>Friedmanniomyces</taxon>
    </lineage>
</organism>
<protein>
    <submittedName>
        <fullName evidence="2">Uncharacterized protein</fullName>
    </submittedName>
</protein>
<dbReference type="EMBL" id="JASUXU010000150">
    <property type="protein sequence ID" value="KAK0303352.1"/>
    <property type="molecule type" value="Genomic_DNA"/>
</dbReference>
<comment type="caution">
    <text evidence="2">The sequence shown here is derived from an EMBL/GenBank/DDBJ whole genome shotgun (WGS) entry which is preliminary data.</text>
</comment>
<name>A0AAN6F6B7_9PEZI</name>
<feature type="compositionally biased region" description="Basic and acidic residues" evidence="1">
    <location>
        <begin position="30"/>
        <end position="40"/>
    </location>
</feature>
<proteinExistence type="predicted"/>
<feature type="region of interest" description="Disordered" evidence="1">
    <location>
        <begin position="1"/>
        <end position="58"/>
    </location>
</feature>
<reference evidence="2" key="1">
    <citation type="submission" date="2021-12" db="EMBL/GenBank/DDBJ databases">
        <title>Black yeast isolated from Biological Soil Crust.</title>
        <authorList>
            <person name="Kurbessoian T."/>
        </authorList>
    </citation>
    <scope>NUCLEOTIDE SEQUENCE</scope>
    <source>
        <strain evidence="2">CCFEE 5208</strain>
    </source>
</reference>
<accession>A0AAN6F6B7</accession>
<dbReference type="Proteomes" id="UP001168146">
    <property type="component" value="Unassembled WGS sequence"/>
</dbReference>
<evidence type="ECO:0000256" key="1">
    <source>
        <dbReference type="SAM" id="MobiDB-lite"/>
    </source>
</evidence>
<feature type="compositionally biased region" description="Polar residues" evidence="1">
    <location>
        <begin position="46"/>
        <end position="58"/>
    </location>
</feature>
<evidence type="ECO:0000313" key="2">
    <source>
        <dbReference type="EMBL" id="KAK0303352.1"/>
    </source>
</evidence>
<dbReference type="AlphaFoldDB" id="A0AAN6F6B7"/>
<evidence type="ECO:0000313" key="3">
    <source>
        <dbReference type="Proteomes" id="UP001168146"/>
    </source>
</evidence>
<gene>
    <name evidence="2" type="ORF">LTR82_017575</name>
</gene>
<sequence>MSWDHHQQQKGAKAAKAKARLISQGTTRRRLAEETPRALTEDIATTPLSKAQTENPTSLQLELRERMASMVQRTSRAYLQVGEGPHAKNTLGAEERLPPSAAELATSVEARSCPILSDAANMIPGYQSNDRWPETSQEESPRVTASSVEEVAHPHSARSTIVQRGTDFTALDESEDVTCDQLRQMDDLEFPAAEHNRSYASGYAYQPDCSALGDAPIQSVPDIGVGVLMWDLGDDAGLLPSPG</sequence>